<protein>
    <submittedName>
        <fullName evidence="2">Uncharacterized protein</fullName>
    </submittedName>
</protein>
<feature type="region of interest" description="Disordered" evidence="1">
    <location>
        <begin position="1"/>
        <end position="33"/>
    </location>
</feature>
<organism evidence="2">
    <name type="scientific">Homalodisca liturata</name>
    <dbReference type="NCBI Taxonomy" id="320908"/>
    <lineage>
        <taxon>Eukaryota</taxon>
        <taxon>Metazoa</taxon>
        <taxon>Ecdysozoa</taxon>
        <taxon>Arthropoda</taxon>
        <taxon>Hexapoda</taxon>
        <taxon>Insecta</taxon>
        <taxon>Pterygota</taxon>
        <taxon>Neoptera</taxon>
        <taxon>Paraneoptera</taxon>
        <taxon>Hemiptera</taxon>
        <taxon>Auchenorrhyncha</taxon>
        <taxon>Membracoidea</taxon>
        <taxon>Cicadellidae</taxon>
        <taxon>Cicadellinae</taxon>
        <taxon>Proconiini</taxon>
        <taxon>Homalodisca</taxon>
    </lineage>
</organism>
<accession>A0A1B6JAS0</accession>
<feature type="region of interest" description="Disordered" evidence="1">
    <location>
        <begin position="117"/>
        <end position="140"/>
    </location>
</feature>
<evidence type="ECO:0000313" key="2">
    <source>
        <dbReference type="EMBL" id="JAS96215.1"/>
    </source>
</evidence>
<sequence>MSEHHLEDPVGIIQKDDSDREIPEAGEEDYDPAEDTLQITDIHETTEFTNNQDVSVNLMDFSLASMYQPSLESPFSIQRLLPSNLQNSGSESQNLQTELALLGFNCDKQAEEEEQLEFGEENQSSEGILSPQSTQDTLQSSDLQVVNEHVIGNLSMKVHLNHSSYNSKESYVDEKHTDIESPAKKIQISEDKNKSNSLEVLYLINPEETEIKEVTEDATSSGTKETNLIQDKNDELVNTNDLSQSTHLLDDKKIHSSDDKNKSSSIEILNLTNTDKKGMEEVFEDAICSNAKETNLIQDKNDESVNPNELSQITHLLDDVERGVEDLKEDLIIKVDQSYKEIVEPKTTQNALQYSDLQVVNGNGLENLSMKVHLSQSSCNSIQSVSD</sequence>
<proteinExistence type="predicted"/>
<feature type="compositionally biased region" description="Basic and acidic residues" evidence="1">
    <location>
        <begin position="1"/>
        <end position="23"/>
    </location>
</feature>
<reference evidence="2" key="1">
    <citation type="submission" date="2015-11" db="EMBL/GenBank/DDBJ databases">
        <title>De novo transcriptome assembly of four potential Pierce s Disease insect vectors from Arizona vineyards.</title>
        <authorList>
            <person name="Tassone E.E."/>
        </authorList>
    </citation>
    <scope>NUCLEOTIDE SEQUENCE</scope>
</reference>
<feature type="compositionally biased region" description="Polar residues" evidence="1">
    <location>
        <begin position="122"/>
        <end position="140"/>
    </location>
</feature>
<dbReference type="AlphaFoldDB" id="A0A1B6JAS0"/>
<name>A0A1B6JAS0_9HEMI</name>
<feature type="compositionally biased region" description="Acidic residues" evidence="1">
    <location>
        <begin position="24"/>
        <end position="33"/>
    </location>
</feature>
<feature type="non-terminal residue" evidence="2">
    <location>
        <position position="387"/>
    </location>
</feature>
<dbReference type="EMBL" id="GECU01011491">
    <property type="protein sequence ID" value="JAS96215.1"/>
    <property type="molecule type" value="Transcribed_RNA"/>
</dbReference>
<gene>
    <name evidence="2" type="ORF">g.2832</name>
</gene>
<evidence type="ECO:0000256" key="1">
    <source>
        <dbReference type="SAM" id="MobiDB-lite"/>
    </source>
</evidence>